<dbReference type="Proteomes" id="UP000608071">
    <property type="component" value="Unassembled WGS sequence"/>
</dbReference>
<name>A0ABR8T4U5_9BACL</name>
<gene>
    <name evidence="1" type="ORF">H9647_19825</name>
</gene>
<dbReference type="EMBL" id="JACSQL010000011">
    <property type="protein sequence ID" value="MBD7970319.1"/>
    <property type="molecule type" value="Genomic_DNA"/>
</dbReference>
<dbReference type="RefSeq" id="WP_191803291.1">
    <property type="nucleotide sequence ID" value="NZ_JACSQL010000011.1"/>
</dbReference>
<sequence>MMKELEMLTATQRLTQYFSREFDRLNDGIKHQNNQAIQMERSIRISEVNVLSDTLNELFGALTSNPGMKLFPTYSNKTDWVQENVQQNQLMNKSEDMITLSPAQQRADQILQEYTKTTPRDIAHHLPEYDRPFEVLPGSVQTETLSVSEFSENNDLIHTTEGIPLEGNEIKSGEHKETRQGTDINLDEYLTIRTSSLVPGLIETDIRKLRTDYVENEQAVVVE</sequence>
<organism evidence="1 2">
    <name type="scientific">Paenibacillus gallinarum</name>
    <dbReference type="NCBI Taxonomy" id="2762232"/>
    <lineage>
        <taxon>Bacteria</taxon>
        <taxon>Bacillati</taxon>
        <taxon>Bacillota</taxon>
        <taxon>Bacilli</taxon>
        <taxon>Bacillales</taxon>
        <taxon>Paenibacillaceae</taxon>
        <taxon>Paenibacillus</taxon>
    </lineage>
</organism>
<comment type="caution">
    <text evidence="1">The sequence shown here is derived from an EMBL/GenBank/DDBJ whole genome shotgun (WGS) entry which is preliminary data.</text>
</comment>
<evidence type="ECO:0000313" key="2">
    <source>
        <dbReference type="Proteomes" id="UP000608071"/>
    </source>
</evidence>
<evidence type="ECO:0000313" key="1">
    <source>
        <dbReference type="EMBL" id="MBD7970319.1"/>
    </source>
</evidence>
<protein>
    <submittedName>
        <fullName evidence="1">Uncharacterized protein</fullName>
    </submittedName>
</protein>
<keyword evidence="2" id="KW-1185">Reference proteome</keyword>
<reference evidence="1 2" key="1">
    <citation type="submission" date="2020-08" db="EMBL/GenBank/DDBJ databases">
        <title>A Genomic Blueprint of the Chicken Gut Microbiome.</title>
        <authorList>
            <person name="Gilroy R."/>
            <person name="Ravi A."/>
            <person name="Getino M."/>
            <person name="Pursley I."/>
            <person name="Horton D.L."/>
            <person name="Alikhan N.-F."/>
            <person name="Baker D."/>
            <person name="Gharbi K."/>
            <person name="Hall N."/>
            <person name="Watson M."/>
            <person name="Adriaenssens E.M."/>
            <person name="Foster-Nyarko E."/>
            <person name="Jarju S."/>
            <person name="Secka A."/>
            <person name="Antonio M."/>
            <person name="Oren A."/>
            <person name="Chaudhuri R."/>
            <person name="La Ragione R.M."/>
            <person name="Hildebrand F."/>
            <person name="Pallen M.J."/>
        </authorList>
    </citation>
    <scope>NUCLEOTIDE SEQUENCE [LARGE SCALE GENOMIC DNA]</scope>
    <source>
        <strain evidence="1 2">Sa2BVA9</strain>
    </source>
</reference>
<proteinExistence type="predicted"/>
<accession>A0ABR8T4U5</accession>